<dbReference type="InParanoid" id="A0A409YAP1"/>
<feature type="chain" id="PRO_5019033376" evidence="1">
    <location>
        <begin position="22"/>
        <end position="230"/>
    </location>
</feature>
<sequence length="230" mass="24310">MFPTTFSRFLFVLGLLNGVWAINQYVTIGNAPKPATCGNNGVLPSGGWIANKRCGYVMGTAIAGQRFDVVSTDSTGYHYGRYRGTGGNFCTYLIPSSLDLSTQVSGIASSCSTTTAATLCDRRAFGRDFDAAPHTGDGSVIVGVNLAACPGFYNYFVDSNFVSGAFQDPVPFNMALTSGAGYRYTTLDGVASMVRANVAEWGQTIWFFVPRSCIASQLPAGLNNDAGDGC</sequence>
<organism evidence="2 3">
    <name type="scientific">Panaeolus cyanescens</name>
    <dbReference type="NCBI Taxonomy" id="181874"/>
    <lineage>
        <taxon>Eukaryota</taxon>
        <taxon>Fungi</taxon>
        <taxon>Dikarya</taxon>
        <taxon>Basidiomycota</taxon>
        <taxon>Agaricomycotina</taxon>
        <taxon>Agaricomycetes</taxon>
        <taxon>Agaricomycetidae</taxon>
        <taxon>Agaricales</taxon>
        <taxon>Agaricineae</taxon>
        <taxon>Galeropsidaceae</taxon>
        <taxon>Panaeolus</taxon>
    </lineage>
</organism>
<gene>
    <name evidence="2" type="ORF">CVT24_009015</name>
</gene>
<accession>A0A409YAP1</accession>
<comment type="caution">
    <text evidence="2">The sequence shown here is derived from an EMBL/GenBank/DDBJ whole genome shotgun (WGS) entry which is preliminary data.</text>
</comment>
<reference evidence="2 3" key="1">
    <citation type="journal article" date="2018" name="Evol. Lett.">
        <title>Horizontal gene cluster transfer increased hallucinogenic mushroom diversity.</title>
        <authorList>
            <person name="Reynolds H.T."/>
            <person name="Vijayakumar V."/>
            <person name="Gluck-Thaler E."/>
            <person name="Korotkin H.B."/>
            <person name="Matheny P.B."/>
            <person name="Slot J.C."/>
        </authorList>
    </citation>
    <scope>NUCLEOTIDE SEQUENCE [LARGE SCALE GENOMIC DNA]</scope>
    <source>
        <strain evidence="2 3">2629</strain>
    </source>
</reference>
<keyword evidence="3" id="KW-1185">Reference proteome</keyword>
<keyword evidence="1" id="KW-0732">Signal</keyword>
<name>A0A409YAP1_9AGAR</name>
<evidence type="ECO:0000313" key="2">
    <source>
        <dbReference type="EMBL" id="PPR00061.1"/>
    </source>
</evidence>
<dbReference type="EMBL" id="NHTK01001336">
    <property type="protein sequence ID" value="PPR00061.1"/>
    <property type="molecule type" value="Genomic_DNA"/>
</dbReference>
<proteinExistence type="predicted"/>
<evidence type="ECO:0000256" key="1">
    <source>
        <dbReference type="SAM" id="SignalP"/>
    </source>
</evidence>
<protein>
    <submittedName>
        <fullName evidence="2">Uncharacterized protein</fullName>
    </submittedName>
</protein>
<dbReference type="AlphaFoldDB" id="A0A409YAP1"/>
<feature type="signal peptide" evidence="1">
    <location>
        <begin position="1"/>
        <end position="21"/>
    </location>
</feature>
<evidence type="ECO:0000313" key="3">
    <source>
        <dbReference type="Proteomes" id="UP000284842"/>
    </source>
</evidence>
<dbReference type="Proteomes" id="UP000284842">
    <property type="component" value="Unassembled WGS sequence"/>
</dbReference>
<dbReference type="OrthoDB" id="2888337at2759"/>